<dbReference type="Pfam" id="PF00583">
    <property type="entry name" value="Acetyltransf_1"/>
    <property type="match status" value="1"/>
</dbReference>
<name>A0ABT4C6U6_9ACTN</name>
<sequence>MPPYDMASWALTTPSPHHAPTIAGWHPIDPAVVLEWWEPDDVQPWLLVDPEGHPVAYGELWDDEEENEQEVARLIVDPNRRGNGVGAHLVERLVALARASARSSCFLRVDPINDRALALYRRSGFREVDDVQAAAWNQGQPVAYRWLEHCDPPPAERHDQATPSPRASGASME</sequence>
<protein>
    <submittedName>
        <fullName evidence="4">GNAT family N-acetyltransferase</fullName>
    </submittedName>
</protein>
<dbReference type="InterPro" id="IPR016181">
    <property type="entry name" value="Acyl_CoA_acyltransferase"/>
</dbReference>
<proteinExistence type="predicted"/>
<accession>A0ABT4C6U6</accession>
<dbReference type="InterPro" id="IPR000182">
    <property type="entry name" value="GNAT_dom"/>
</dbReference>
<feature type="domain" description="N-acetyltransferase" evidence="3">
    <location>
        <begin position="1"/>
        <end position="151"/>
    </location>
</feature>
<dbReference type="PANTHER" id="PTHR13947:SF37">
    <property type="entry name" value="LD18367P"/>
    <property type="match status" value="1"/>
</dbReference>
<dbReference type="CDD" id="cd04301">
    <property type="entry name" value="NAT_SF"/>
    <property type="match status" value="1"/>
</dbReference>
<dbReference type="SUPFAM" id="SSF55729">
    <property type="entry name" value="Acyl-CoA N-acyltransferases (Nat)"/>
    <property type="match status" value="1"/>
</dbReference>
<gene>
    <name evidence="4" type="ORF">NYO98_00210</name>
</gene>
<evidence type="ECO:0000313" key="4">
    <source>
        <dbReference type="EMBL" id="MCY4724682.1"/>
    </source>
</evidence>
<dbReference type="RefSeq" id="WP_268109499.1">
    <property type="nucleotide sequence ID" value="NZ_JAPPUX010000001.1"/>
</dbReference>
<feature type="compositionally biased region" description="Basic and acidic residues" evidence="2">
    <location>
        <begin position="151"/>
        <end position="160"/>
    </location>
</feature>
<dbReference type="PROSITE" id="PS51186">
    <property type="entry name" value="GNAT"/>
    <property type="match status" value="1"/>
</dbReference>
<keyword evidence="1" id="KW-0808">Transferase</keyword>
<comment type="caution">
    <text evidence="4">The sequence shown here is derived from an EMBL/GenBank/DDBJ whole genome shotgun (WGS) entry which is preliminary data.</text>
</comment>
<evidence type="ECO:0000256" key="2">
    <source>
        <dbReference type="SAM" id="MobiDB-lite"/>
    </source>
</evidence>
<keyword evidence="5" id="KW-1185">Reference proteome</keyword>
<evidence type="ECO:0000259" key="3">
    <source>
        <dbReference type="PROSITE" id="PS51186"/>
    </source>
</evidence>
<dbReference type="Proteomes" id="UP001074726">
    <property type="component" value="Unassembled WGS sequence"/>
</dbReference>
<dbReference type="PANTHER" id="PTHR13947">
    <property type="entry name" value="GNAT FAMILY N-ACETYLTRANSFERASE"/>
    <property type="match status" value="1"/>
</dbReference>
<dbReference type="EMBL" id="JAPPUX010000001">
    <property type="protein sequence ID" value="MCY4724682.1"/>
    <property type="molecule type" value="Genomic_DNA"/>
</dbReference>
<dbReference type="Gene3D" id="3.40.630.30">
    <property type="match status" value="1"/>
</dbReference>
<reference evidence="4" key="1">
    <citation type="submission" date="2022-08" db="EMBL/GenBank/DDBJ databases">
        <title>Genome sequencing of Nocardioides sp. STR2.</title>
        <authorList>
            <person name="So Y."/>
        </authorList>
    </citation>
    <scope>NUCLEOTIDE SEQUENCE</scope>
    <source>
        <strain evidence="4">STR2</strain>
    </source>
</reference>
<evidence type="ECO:0000256" key="1">
    <source>
        <dbReference type="ARBA" id="ARBA00022679"/>
    </source>
</evidence>
<dbReference type="InterPro" id="IPR050769">
    <property type="entry name" value="NAT_camello-type"/>
</dbReference>
<feature type="region of interest" description="Disordered" evidence="2">
    <location>
        <begin position="151"/>
        <end position="173"/>
    </location>
</feature>
<organism evidence="4 5">
    <name type="scientific">Nocardioides pini</name>
    <dbReference type="NCBI Taxonomy" id="2975053"/>
    <lineage>
        <taxon>Bacteria</taxon>
        <taxon>Bacillati</taxon>
        <taxon>Actinomycetota</taxon>
        <taxon>Actinomycetes</taxon>
        <taxon>Propionibacteriales</taxon>
        <taxon>Nocardioidaceae</taxon>
        <taxon>Nocardioides</taxon>
    </lineage>
</organism>
<evidence type="ECO:0000313" key="5">
    <source>
        <dbReference type="Proteomes" id="UP001074726"/>
    </source>
</evidence>